<gene>
    <name evidence="2" type="ORF">OM075_09810</name>
</gene>
<organism evidence="2 3">
    <name type="scientific">Plebeiibacterium sediminum</name>
    <dbReference type="NCBI Taxonomy" id="2992112"/>
    <lineage>
        <taxon>Bacteria</taxon>
        <taxon>Pseudomonadati</taxon>
        <taxon>Bacteroidota</taxon>
        <taxon>Bacteroidia</taxon>
        <taxon>Marinilabiliales</taxon>
        <taxon>Marinilabiliaceae</taxon>
        <taxon>Plebeiibacterium</taxon>
    </lineage>
</organism>
<dbReference type="Proteomes" id="UP001209229">
    <property type="component" value="Unassembled WGS sequence"/>
</dbReference>
<dbReference type="PANTHER" id="PTHR22916:SF3">
    <property type="entry name" value="UDP-GLCNAC:BETAGAL BETA-1,3-N-ACETYLGLUCOSAMINYLTRANSFERASE-LIKE PROTEIN 1"/>
    <property type="match status" value="1"/>
</dbReference>
<dbReference type="InterPro" id="IPR001173">
    <property type="entry name" value="Glyco_trans_2-like"/>
</dbReference>
<dbReference type="CDD" id="cd00761">
    <property type="entry name" value="Glyco_tranf_GTA_type"/>
    <property type="match status" value="1"/>
</dbReference>
<sequence>MNCHSKGLVSIIIPCYNQAGFLSQTLNCIKYQAYDNWECIVVNDGSSDNTEKIAQKYCDEDARFRYVYKTNGGLSSARNQGLKEAKGEFIQFLDSDDIIGENKLKRQVEEITARNVDIVLSSCYMFEKSLKFPFLRIDFQHLSTNFHEDILLKWDNEFTIPIHCALLRADFFGEGKILFDEVLKAKEDWYMWFNLSKLTNRVFCDNTCDVYYRWHINSMTKDSLIMLRNQMEAIFKIDSEISDSDLRERFRLTLADKVGKPFQERAFKLGKKIGYIYGAINRPLQGILYYFGLK</sequence>
<protein>
    <submittedName>
        <fullName evidence="2">Glycosyltransferase</fullName>
    </submittedName>
</protein>
<name>A0AAE3SER2_9BACT</name>
<dbReference type="Gene3D" id="3.90.550.10">
    <property type="entry name" value="Spore Coat Polysaccharide Biosynthesis Protein SpsA, Chain A"/>
    <property type="match status" value="1"/>
</dbReference>
<accession>A0AAE3SER2</accession>
<dbReference type="Pfam" id="PF00535">
    <property type="entry name" value="Glycos_transf_2"/>
    <property type="match status" value="1"/>
</dbReference>
<evidence type="ECO:0000313" key="2">
    <source>
        <dbReference type="EMBL" id="MCW3786763.1"/>
    </source>
</evidence>
<dbReference type="GO" id="GO:0016758">
    <property type="term" value="F:hexosyltransferase activity"/>
    <property type="evidence" value="ECO:0007669"/>
    <property type="project" value="UniProtKB-ARBA"/>
</dbReference>
<dbReference type="SUPFAM" id="SSF53448">
    <property type="entry name" value="Nucleotide-diphospho-sugar transferases"/>
    <property type="match status" value="1"/>
</dbReference>
<reference evidence="2" key="1">
    <citation type="submission" date="2022-10" db="EMBL/GenBank/DDBJ databases">
        <authorList>
            <person name="Yu W.X."/>
        </authorList>
    </citation>
    <scope>NUCLEOTIDE SEQUENCE</scope>
    <source>
        <strain evidence="2">AAT</strain>
    </source>
</reference>
<dbReference type="PANTHER" id="PTHR22916">
    <property type="entry name" value="GLYCOSYLTRANSFERASE"/>
    <property type="match status" value="1"/>
</dbReference>
<dbReference type="AlphaFoldDB" id="A0AAE3SER2"/>
<evidence type="ECO:0000259" key="1">
    <source>
        <dbReference type="Pfam" id="PF00535"/>
    </source>
</evidence>
<dbReference type="InterPro" id="IPR029044">
    <property type="entry name" value="Nucleotide-diphossugar_trans"/>
</dbReference>
<feature type="domain" description="Glycosyltransferase 2-like" evidence="1">
    <location>
        <begin position="10"/>
        <end position="172"/>
    </location>
</feature>
<keyword evidence="3" id="KW-1185">Reference proteome</keyword>
<comment type="caution">
    <text evidence="2">The sequence shown here is derived from an EMBL/GenBank/DDBJ whole genome shotgun (WGS) entry which is preliminary data.</text>
</comment>
<evidence type="ECO:0000313" key="3">
    <source>
        <dbReference type="Proteomes" id="UP001209229"/>
    </source>
</evidence>
<dbReference type="RefSeq" id="WP_301190327.1">
    <property type="nucleotide sequence ID" value="NZ_JAPDPJ010000018.1"/>
</dbReference>
<proteinExistence type="predicted"/>
<dbReference type="EMBL" id="JAPDPJ010000018">
    <property type="protein sequence ID" value="MCW3786763.1"/>
    <property type="molecule type" value="Genomic_DNA"/>
</dbReference>